<dbReference type="InterPro" id="IPR049053">
    <property type="entry name" value="AFCA-like_C"/>
</dbReference>
<dbReference type="RefSeq" id="WP_200466887.1">
    <property type="nucleotide sequence ID" value="NZ_JAENRR010000083.1"/>
</dbReference>
<gene>
    <name evidence="4" type="ORF">JIV24_20170</name>
</gene>
<feature type="domain" description="Alpha fucosidase A-like C-terminal" evidence="2">
    <location>
        <begin position="736"/>
        <end position="810"/>
    </location>
</feature>
<dbReference type="EMBL" id="JAENRR010000083">
    <property type="protein sequence ID" value="MBK3519668.1"/>
    <property type="molecule type" value="Genomic_DNA"/>
</dbReference>
<dbReference type="PANTHER" id="PTHR31084:SF19">
    <property type="entry name" value="GLYCOSYL HYDROLASE FAMILY 95 N-TERMINAL DOMAIN-CONTAINING PROTEIN"/>
    <property type="match status" value="1"/>
</dbReference>
<keyword evidence="4" id="KW-0378">Hydrolase</keyword>
<evidence type="ECO:0000259" key="1">
    <source>
        <dbReference type="Pfam" id="PF14498"/>
    </source>
</evidence>
<accession>A0ABS1HPQ8</accession>
<dbReference type="InterPro" id="IPR008928">
    <property type="entry name" value="6-hairpin_glycosidase_sf"/>
</dbReference>
<evidence type="ECO:0000259" key="2">
    <source>
        <dbReference type="Pfam" id="PF21307"/>
    </source>
</evidence>
<dbReference type="InterPro" id="IPR027414">
    <property type="entry name" value="GH95_N_dom"/>
</dbReference>
<dbReference type="Gene3D" id="2.70.98.50">
    <property type="entry name" value="putative glycoside hydrolase family protein from bacillus halodurans"/>
    <property type="match status" value="1"/>
</dbReference>
<dbReference type="Gene3D" id="1.50.10.10">
    <property type="match status" value="1"/>
</dbReference>
<evidence type="ECO:0000313" key="4">
    <source>
        <dbReference type="EMBL" id="MBK3519668.1"/>
    </source>
</evidence>
<dbReference type="GO" id="GO:0016787">
    <property type="term" value="F:hydrolase activity"/>
    <property type="evidence" value="ECO:0007669"/>
    <property type="project" value="UniProtKB-KW"/>
</dbReference>
<feature type="domain" description="Glycosyl hydrolase family 95 catalytic" evidence="3">
    <location>
        <begin position="340"/>
        <end position="734"/>
    </location>
</feature>
<dbReference type="SUPFAM" id="SSF48208">
    <property type="entry name" value="Six-hairpin glycosidases"/>
    <property type="match status" value="1"/>
</dbReference>
<comment type="caution">
    <text evidence="4">The sequence shown here is derived from an EMBL/GenBank/DDBJ whole genome shotgun (WGS) entry which is preliminary data.</text>
</comment>
<evidence type="ECO:0000313" key="5">
    <source>
        <dbReference type="Proteomes" id="UP000605676"/>
    </source>
</evidence>
<dbReference type="InterPro" id="IPR054363">
    <property type="entry name" value="GH95_cat"/>
</dbReference>
<keyword evidence="5" id="KW-1185">Reference proteome</keyword>
<dbReference type="InterPro" id="IPR012341">
    <property type="entry name" value="6hp_glycosidase-like_sf"/>
</dbReference>
<feature type="domain" description="Glycosyl hydrolase family 95 N-terminal" evidence="1">
    <location>
        <begin position="52"/>
        <end position="315"/>
    </location>
</feature>
<reference evidence="4 5" key="1">
    <citation type="submission" date="2021-01" db="EMBL/GenBank/DDBJ databases">
        <title>Carboxyliciviraga sp.nov., isolated from coastal sediments.</title>
        <authorList>
            <person name="Lu D."/>
            <person name="Zhang T."/>
        </authorList>
    </citation>
    <scope>NUCLEOTIDE SEQUENCE [LARGE SCALE GENOMIC DNA]</scope>
    <source>
        <strain evidence="4 5">N1Y132</strain>
    </source>
</reference>
<organism evidence="4 5">
    <name type="scientific">Carboxylicivirga marina</name>
    <dbReference type="NCBI Taxonomy" id="2800988"/>
    <lineage>
        <taxon>Bacteria</taxon>
        <taxon>Pseudomonadati</taxon>
        <taxon>Bacteroidota</taxon>
        <taxon>Bacteroidia</taxon>
        <taxon>Marinilabiliales</taxon>
        <taxon>Marinilabiliaceae</taxon>
        <taxon>Carboxylicivirga</taxon>
    </lineage>
</organism>
<dbReference type="PANTHER" id="PTHR31084">
    <property type="entry name" value="ALPHA-L-FUCOSIDASE 2"/>
    <property type="match status" value="1"/>
</dbReference>
<protein>
    <submittedName>
        <fullName evidence="4">Glycoside hydrolase family 95 protein</fullName>
    </submittedName>
</protein>
<dbReference type="Pfam" id="PF22124">
    <property type="entry name" value="Glyco_hydro_95_cat"/>
    <property type="match status" value="1"/>
</dbReference>
<name>A0ABS1HPQ8_9BACT</name>
<dbReference type="PIRSF" id="PIRSF007663">
    <property type="entry name" value="UCP007663"/>
    <property type="match status" value="1"/>
</dbReference>
<evidence type="ECO:0000259" key="3">
    <source>
        <dbReference type="Pfam" id="PF22124"/>
    </source>
</evidence>
<dbReference type="Pfam" id="PF21307">
    <property type="entry name" value="Glyco_hydro_95_C"/>
    <property type="match status" value="1"/>
</dbReference>
<dbReference type="InterPro" id="IPR016518">
    <property type="entry name" value="Alpha-L-fucosidase"/>
</dbReference>
<dbReference type="Pfam" id="PF14498">
    <property type="entry name" value="Glyco_hyd_65N_2"/>
    <property type="match status" value="1"/>
</dbReference>
<proteinExistence type="predicted"/>
<sequence>MKVRLLVQIIIFCISVHAYGALLSFTNCGSDTIEAVNSSDQHAKYSQGLTVWFDEPASNSGKESWLKVSKPNYGPHANPDRAWDKYALPIGNGHIGGMVYGHITEERIQFNEKTLWTGGPGTKGYNNPNVEDAYQQLPRIRELVLEGRIGDAEQLAKNTLKGIWKGNDIRFGKYQTFGEVQIKTGISASGIKNYQRALSLDSSLVTISFAKSDTVYKRRYFCSYPHNVMVMRFECNKPKAQNLAFTIKSPHNHIIKNTKNGIVLSGRVKDNDLGIAARVHVTAKDGQVNIEGDQIIVSHASTVTFLLTADTDYQMNYPSYRGEDALKNTLHTIKKAKRLSYKTLKETHVADYKGLFDRVQLEINNSSLLTNIPTDERIRVYKKDPTDNGLEVLYYQFGRYLLISSSRKGNLPANLQGVWNNELYPPWLSDYHININLQMNYWGAGNSNLSECNLPLIDYIDNLREPGAITAKSYHNARGWTTNMHSNAWGFTAPDNYGVLFWQYFPLSGAWLCQHVWEHYDFTRDNQYLEKTAYPILKSQAEFVEDYLYKLGDSIYVSFPSWSPEHGSVSIGTTTDHAMAWDLLNNVVEAATILDVDLQDRKKWAGIRDSICSPKIGHWGQLQEWFEDRDNENDQHRHVNHLFGLYPGRQISPITTPGLAQAAHTSLLARGDGATGWSMGWKINFWARLLDGDHAYKLVQNLLKHGTSTNLFDLHPPFQIDGNLGGMAGIAEMLLQSHAGFIHLLPALPSAWKNGKVNGLLARGAFEIDMQWNDEQSVKGQLYSKKGGPCILKFKSETIKINTEAGKSYDFEFPEKQN</sequence>
<dbReference type="Proteomes" id="UP000605676">
    <property type="component" value="Unassembled WGS sequence"/>
</dbReference>